<protein>
    <submittedName>
        <fullName evidence="1">Uncharacterized protein</fullName>
    </submittedName>
</protein>
<dbReference type="Proteomes" id="UP000008842">
    <property type="component" value="Chromosome"/>
</dbReference>
<proteinExistence type="predicted"/>
<sequence>MRDAYISPNESSQWIVAKREIRMHIYCHISVIHAIIFVRQAFSDILRYSFESCLSLCKCSKKAQPRCPEISAVYLICCTLIYSVKKYPFSFVSMPLT</sequence>
<dbReference type="AlphaFoldDB" id="B2RHU1"/>
<evidence type="ECO:0000313" key="1">
    <source>
        <dbReference type="EMBL" id="BAG32936.1"/>
    </source>
</evidence>
<dbReference type="EMBL" id="AP009380">
    <property type="protein sequence ID" value="BAG32936.1"/>
    <property type="molecule type" value="Genomic_DNA"/>
</dbReference>
<reference evidence="1 2" key="1">
    <citation type="journal article" date="2008" name="DNA Res.">
        <title>Determination of the genome sequence of Porphyromonas gingivalis strain ATCC 33277 and genomic comparison with strain W83 revealed extensive genome rearrangements in P. gingivalis.</title>
        <authorList>
            <person name="Naito M."/>
            <person name="Hirakawa H."/>
            <person name="Yamashita A."/>
            <person name="Ohara N."/>
            <person name="Shoji M."/>
            <person name="Yukitake H."/>
            <person name="Nakayama K."/>
            <person name="Toh H."/>
            <person name="Yoshimura F."/>
            <person name="Kuhara S."/>
            <person name="Hattori M."/>
            <person name="Hayashi T."/>
            <person name="Nakayama K."/>
        </authorList>
    </citation>
    <scope>NUCLEOTIDE SEQUENCE [LARGE SCALE GENOMIC DNA]</scope>
    <source>
        <strain evidence="2">ATCC 33277 / DSM 20709 / CIP 103683 / JCM 12257 / NCTC 11834 / 2561</strain>
    </source>
</reference>
<dbReference type="KEGG" id="pgn:PGN_0417"/>
<dbReference type="HOGENOM" id="CLU_143491_0_0_10"/>
<accession>B2RHU1</accession>
<gene>
    <name evidence="1" type="ordered locus">PGN_0417</name>
</gene>
<name>B2RHU1_PORG3</name>
<organism evidence="1 2">
    <name type="scientific">Porphyromonas gingivalis (strain ATCC 33277 / DSM 20709 / CIP 103683 / JCM 12257 / NCTC 11834 / 2561)</name>
    <dbReference type="NCBI Taxonomy" id="431947"/>
    <lineage>
        <taxon>Bacteria</taxon>
        <taxon>Pseudomonadati</taxon>
        <taxon>Bacteroidota</taxon>
        <taxon>Bacteroidia</taxon>
        <taxon>Bacteroidales</taxon>
        <taxon>Porphyromonadaceae</taxon>
        <taxon>Porphyromonas</taxon>
    </lineage>
</organism>
<evidence type="ECO:0000313" key="2">
    <source>
        <dbReference type="Proteomes" id="UP000008842"/>
    </source>
</evidence>